<comment type="subcellular location">
    <subcellularLocation>
        <location evidence="1 6">Endoplasmic reticulum membrane</location>
        <topology evidence="1 6">Multi-pass membrane protein</topology>
    </subcellularLocation>
</comment>
<dbReference type="GO" id="GO:0009617">
    <property type="term" value="P:response to bacterium"/>
    <property type="evidence" value="ECO:0007669"/>
    <property type="project" value="InterPro"/>
</dbReference>
<dbReference type="EMBL" id="JABCRI010000012">
    <property type="protein sequence ID" value="KAF8396877.1"/>
    <property type="molecule type" value="Genomic_DNA"/>
</dbReference>
<evidence type="ECO:0000256" key="2">
    <source>
        <dbReference type="ARBA" id="ARBA00022692"/>
    </source>
</evidence>
<dbReference type="OMA" id="WIPLIDC"/>
<evidence type="ECO:0000256" key="1">
    <source>
        <dbReference type="ARBA" id="ARBA00004477"/>
    </source>
</evidence>
<dbReference type="OrthoDB" id="567788at2759"/>
<dbReference type="InterPro" id="IPR045064">
    <property type="entry name" value="Reticulon-like"/>
</dbReference>
<proteinExistence type="predicted"/>
<sequence length="304" mass="34483">MQPSKHGRKAFVLRNLSLSKKKEMGGFTLLGWILRPPTPPILKAWRKAKTAFSATHLKTTGFSYRDSKIDFSFELGFRFSIYSSWIPLIDCLTDRELFIRSSEGDSMLYGLLVLLELVADIVLWRQRNVALGILFVILAAWMVFERSGYTLLSFVSNVLLLLISILFLWAKSSALLSRPAPPLPDLHLPEAVINEAAAICRSHVNALLSVSRDIALGKDSMMFVKVAACLSLISIVGGRADFLTLAYTSLLVVLTIPALYERYEDQIDRYLMMGYRKLQRLYVKLDVEFASKIKKWILEKRKLS</sequence>
<feature type="transmembrane region" description="Helical" evidence="6">
    <location>
        <begin position="128"/>
        <end position="144"/>
    </location>
</feature>
<name>A0A834Z4I8_TETSI</name>
<dbReference type="InterPro" id="IPR003388">
    <property type="entry name" value="Reticulon"/>
</dbReference>
<dbReference type="Proteomes" id="UP000655225">
    <property type="component" value="Unassembled WGS sequence"/>
</dbReference>
<dbReference type="PANTHER" id="PTHR10994">
    <property type="entry name" value="RETICULON"/>
    <property type="match status" value="1"/>
</dbReference>
<organism evidence="8 9">
    <name type="scientific">Tetracentron sinense</name>
    <name type="common">Spur-leaf</name>
    <dbReference type="NCBI Taxonomy" id="13715"/>
    <lineage>
        <taxon>Eukaryota</taxon>
        <taxon>Viridiplantae</taxon>
        <taxon>Streptophyta</taxon>
        <taxon>Embryophyta</taxon>
        <taxon>Tracheophyta</taxon>
        <taxon>Spermatophyta</taxon>
        <taxon>Magnoliopsida</taxon>
        <taxon>Trochodendrales</taxon>
        <taxon>Trochodendraceae</taxon>
        <taxon>Tetracentron</taxon>
    </lineage>
</organism>
<feature type="domain" description="Reticulon" evidence="7">
    <location>
        <begin position="118"/>
        <end position="304"/>
    </location>
</feature>
<reference evidence="8 9" key="1">
    <citation type="submission" date="2020-04" db="EMBL/GenBank/DDBJ databases">
        <title>Plant Genome Project.</title>
        <authorList>
            <person name="Zhang R.-G."/>
        </authorList>
    </citation>
    <scope>NUCLEOTIDE SEQUENCE [LARGE SCALE GENOMIC DNA]</scope>
    <source>
        <strain evidence="8">YNK0</strain>
        <tissue evidence="8">Leaf</tissue>
    </source>
</reference>
<dbReference type="PANTHER" id="PTHR10994:SF65">
    <property type="entry name" value="RETICULON-LIKE PROTEIN B12"/>
    <property type="match status" value="1"/>
</dbReference>
<evidence type="ECO:0000256" key="3">
    <source>
        <dbReference type="ARBA" id="ARBA00022824"/>
    </source>
</evidence>
<keyword evidence="2 6" id="KW-0812">Transmembrane</keyword>
<evidence type="ECO:0000256" key="5">
    <source>
        <dbReference type="ARBA" id="ARBA00023136"/>
    </source>
</evidence>
<evidence type="ECO:0000313" key="9">
    <source>
        <dbReference type="Proteomes" id="UP000655225"/>
    </source>
</evidence>
<comment type="caution">
    <text evidence="8">The sequence shown here is derived from an EMBL/GenBank/DDBJ whole genome shotgun (WGS) entry which is preliminary data.</text>
</comment>
<gene>
    <name evidence="8" type="ORF">HHK36_018512</name>
</gene>
<dbReference type="GO" id="GO:0005789">
    <property type="term" value="C:endoplasmic reticulum membrane"/>
    <property type="evidence" value="ECO:0007669"/>
    <property type="project" value="UniProtKB-SubCell"/>
</dbReference>
<keyword evidence="3 6" id="KW-0256">Endoplasmic reticulum</keyword>
<feature type="transmembrane region" description="Helical" evidence="6">
    <location>
        <begin position="246"/>
        <end position="263"/>
    </location>
</feature>
<accession>A0A834Z4I8</accession>
<evidence type="ECO:0000259" key="7">
    <source>
        <dbReference type="PROSITE" id="PS50845"/>
    </source>
</evidence>
<dbReference type="AlphaFoldDB" id="A0A834Z4I8"/>
<feature type="transmembrane region" description="Helical" evidence="6">
    <location>
        <begin position="222"/>
        <end position="240"/>
    </location>
</feature>
<evidence type="ECO:0000313" key="8">
    <source>
        <dbReference type="EMBL" id="KAF8396877.1"/>
    </source>
</evidence>
<dbReference type="Pfam" id="PF02453">
    <property type="entry name" value="Reticulon"/>
    <property type="match status" value="1"/>
</dbReference>
<feature type="transmembrane region" description="Helical" evidence="6">
    <location>
        <begin position="150"/>
        <end position="170"/>
    </location>
</feature>
<protein>
    <recommendedName>
        <fullName evidence="6">Reticulon-like protein</fullName>
    </recommendedName>
</protein>
<keyword evidence="9" id="KW-1185">Reference proteome</keyword>
<keyword evidence="5 6" id="KW-0472">Membrane</keyword>
<evidence type="ECO:0000256" key="4">
    <source>
        <dbReference type="ARBA" id="ARBA00022989"/>
    </source>
</evidence>
<evidence type="ECO:0000256" key="6">
    <source>
        <dbReference type="RuleBase" id="RU363132"/>
    </source>
</evidence>
<keyword evidence="4 6" id="KW-1133">Transmembrane helix</keyword>
<dbReference type="PROSITE" id="PS50845">
    <property type="entry name" value="RETICULON"/>
    <property type="match status" value="1"/>
</dbReference>